<feature type="transmembrane region" description="Helical" evidence="11">
    <location>
        <begin position="308"/>
        <end position="333"/>
    </location>
</feature>
<dbReference type="CDD" id="cd06577">
    <property type="entry name" value="PASTA_pknB"/>
    <property type="match status" value="1"/>
</dbReference>
<dbReference type="FunFam" id="1.10.510.10:FF:000021">
    <property type="entry name" value="Serine/threonine protein kinase"/>
    <property type="match status" value="1"/>
</dbReference>
<keyword evidence="4" id="KW-0677">Repeat</keyword>
<dbReference type="SMART" id="SM00220">
    <property type="entry name" value="S_TKc"/>
    <property type="match status" value="1"/>
</dbReference>
<gene>
    <name evidence="13" type="ORF">RradSPS_2529</name>
    <name evidence="14" type="ORF">SIL72_00275</name>
</gene>
<reference evidence="13 15" key="1">
    <citation type="submission" date="2014-03" db="EMBL/GenBank/DDBJ databases">
        <title>Complete genome sequence of the Radio-Resistant Rubrobacter radiotolerans RSPS-4.</title>
        <authorList>
            <person name="Egas C.C."/>
            <person name="Barroso C.C."/>
            <person name="Froufe H.J.C."/>
            <person name="Pacheco J.J."/>
            <person name="Albuquerque L.L."/>
            <person name="da Costa M.M.S."/>
        </authorList>
    </citation>
    <scope>NUCLEOTIDE SEQUENCE [LARGE SCALE GENOMIC DNA]</scope>
    <source>
        <strain evidence="13 15">RSPS-4</strain>
    </source>
</reference>
<evidence type="ECO:0000256" key="6">
    <source>
        <dbReference type="ARBA" id="ARBA00022777"/>
    </source>
</evidence>
<keyword evidence="11" id="KW-1133">Transmembrane helix</keyword>
<dbReference type="Proteomes" id="UP001281130">
    <property type="component" value="Unassembled WGS sequence"/>
</dbReference>
<evidence type="ECO:0000256" key="3">
    <source>
        <dbReference type="ARBA" id="ARBA00022679"/>
    </source>
</evidence>
<evidence type="ECO:0000313" key="14">
    <source>
        <dbReference type="EMBL" id="MDX5892451.1"/>
    </source>
</evidence>
<feature type="binding site" evidence="10">
    <location>
        <position position="55"/>
    </location>
    <ligand>
        <name>ATP</name>
        <dbReference type="ChEBI" id="CHEBI:30616"/>
    </ligand>
</feature>
<dbReference type="Gene3D" id="1.10.510.10">
    <property type="entry name" value="Transferase(Phosphotransferase) domain 1"/>
    <property type="match status" value="1"/>
</dbReference>
<dbReference type="PANTHER" id="PTHR43289:SF6">
    <property type="entry name" value="SERINE_THREONINE-PROTEIN KINASE NEKL-3"/>
    <property type="match status" value="1"/>
</dbReference>
<dbReference type="InterPro" id="IPR008271">
    <property type="entry name" value="Ser/Thr_kinase_AS"/>
</dbReference>
<keyword evidence="3" id="KW-0808">Transferase</keyword>
<dbReference type="InterPro" id="IPR011009">
    <property type="entry name" value="Kinase-like_dom_sf"/>
</dbReference>
<comment type="catalytic activity">
    <reaction evidence="9">
        <text>L-seryl-[protein] + ATP = O-phospho-L-seryl-[protein] + ADP + H(+)</text>
        <dbReference type="Rhea" id="RHEA:17989"/>
        <dbReference type="Rhea" id="RHEA-COMP:9863"/>
        <dbReference type="Rhea" id="RHEA-COMP:11604"/>
        <dbReference type="ChEBI" id="CHEBI:15378"/>
        <dbReference type="ChEBI" id="CHEBI:29999"/>
        <dbReference type="ChEBI" id="CHEBI:30616"/>
        <dbReference type="ChEBI" id="CHEBI:83421"/>
        <dbReference type="ChEBI" id="CHEBI:456216"/>
        <dbReference type="EC" id="2.7.11.1"/>
    </reaction>
</comment>
<dbReference type="InterPro" id="IPR005543">
    <property type="entry name" value="PASTA_dom"/>
</dbReference>
<dbReference type="GO" id="GO:0005524">
    <property type="term" value="F:ATP binding"/>
    <property type="evidence" value="ECO:0007669"/>
    <property type="project" value="UniProtKB-UniRule"/>
</dbReference>
<dbReference type="STRING" id="42256.RradSPS_2529"/>
<evidence type="ECO:0000256" key="8">
    <source>
        <dbReference type="ARBA" id="ARBA00047899"/>
    </source>
</evidence>
<dbReference type="InterPro" id="IPR000719">
    <property type="entry name" value="Prot_kinase_dom"/>
</dbReference>
<keyword evidence="7 10" id="KW-0067">ATP-binding</keyword>
<dbReference type="RefSeq" id="WP_143534087.1">
    <property type="nucleotide sequence ID" value="NZ_CP007514.1"/>
</dbReference>
<organism evidence="13 15">
    <name type="scientific">Rubrobacter radiotolerans</name>
    <name type="common">Arthrobacter radiotolerans</name>
    <dbReference type="NCBI Taxonomy" id="42256"/>
    <lineage>
        <taxon>Bacteria</taxon>
        <taxon>Bacillati</taxon>
        <taxon>Actinomycetota</taxon>
        <taxon>Rubrobacteria</taxon>
        <taxon>Rubrobacterales</taxon>
        <taxon>Rubrobacteraceae</taxon>
        <taxon>Rubrobacter</taxon>
    </lineage>
</organism>
<dbReference type="Proteomes" id="UP000025229">
    <property type="component" value="Chromosome"/>
</dbReference>
<dbReference type="CDD" id="cd14014">
    <property type="entry name" value="STKc_PknB_like"/>
    <property type="match status" value="1"/>
</dbReference>
<dbReference type="Gene3D" id="3.30.200.20">
    <property type="entry name" value="Phosphorylase Kinase, domain 1"/>
    <property type="match status" value="1"/>
</dbReference>
<evidence type="ECO:0000256" key="11">
    <source>
        <dbReference type="SAM" id="Phobius"/>
    </source>
</evidence>
<evidence type="ECO:0000256" key="2">
    <source>
        <dbReference type="ARBA" id="ARBA00022527"/>
    </source>
</evidence>
<evidence type="ECO:0000256" key="9">
    <source>
        <dbReference type="ARBA" id="ARBA00048679"/>
    </source>
</evidence>
<dbReference type="PANTHER" id="PTHR43289">
    <property type="entry name" value="MITOGEN-ACTIVATED PROTEIN KINASE KINASE KINASE 20-RELATED"/>
    <property type="match status" value="1"/>
</dbReference>
<comment type="catalytic activity">
    <reaction evidence="8">
        <text>L-threonyl-[protein] + ATP = O-phospho-L-threonyl-[protein] + ADP + H(+)</text>
        <dbReference type="Rhea" id="RHEA:46608"/>
        <dbReference type="Rhea" id="RHEA-COMP:11060"/>
        <dbReference type="Rhea" id="RHEA-COMP:11605"/>
        <dbReference type="ChEBI" id="CHEBI:15378"/>
        <dbReference type="ChEBI" id="CHEBI:30013"/>
        <dbReference type="ChEBI" id="CHEBI:30616"/>
        <dbReference type="ChEBI" id="CHEBI:61977"/>
        <dbReference type="ChEBI" id="CHEBI:456216"/>
        <dbReference type="EC" id="2.7.11.1"/>
    </reaction>
</comment>
<dbReference type="Pfam" id="PF00069">
    <property type="entry name" value="Pkinase"/>
    <property type="match status" value="1"/>
</dbReference>
<evidence type="ECO:0000256" key="5">
    <source>
        <dbReference type="ARBA" id="ARBA00022741"/>
    </source>
</evidence>
<dbReference type="GO" id="GO:0045717">
    <property type="term" value="P:negative regulation of fatty acid biosynthetic process"/>
    <property type="evidence" value="ECO:0007669"/>
    <property type="project" value="UniProtKB-ARBA"/>
</dbReference>
<sequence length="449" mass="48628">MSSRQQTTEGGRALEASVGTVLGGRYRVLRTLGSGGMAVVYKAEDSILGRTVALKTLHARYAEMPAFRRRFRQEARAMASLDHQNIVKVYDISHDGEVPFIVAECVSGRDVGSLLAERHGRLSEQTTRRIATQLLEGLAYAHRRGIIHRDIKPSNILMTPGGMVKVADFGIARIVEDEDSMEPGEVIGSARYMSPEQLRGKEATERSDIYSVGIVLYHLLAGRPPFSGDLESLARQQIRETPKPLRKVNKKVSPSMEAVIMKALEKNPEDRYPSATAMLDDLEEGYSARVAGGTKEVAKKSRRARVRLVALTSLAAVILGAGTAVGATGLGYVSPGGEGSSGGVERANVVSNAPAPEAPESAANENREARVVGEMVPVPEVSPYFDYSAEEILKNRGFDVRIVYEYREGYADRGVAWGTEPAAGELAPEGSVVTVYATPKDLFQPQISQ</sequence>
<dbReference type="PROSITE" id="PS00107">
    <property type="entry name" value="PROTEIN_KINASE_ATP"/>
    <property type="match status" value="1"/>
</dbReference>
<dbReference type="AlphaFoldDB" id="A0A023X5R0"/>
<accession>A0A023X5R0</accession>
<dbReference type="InterPro" id="IPR017441">
    <property type="entry name" value="Protein_kinase_ATP_BS"/>
</dbReference>
<keyword evidence="11" id="KW-0812">Transmembrane</keyword>
<evidence type="ECO:0000256" key="10">
    <source>
        <dbReference type="PROSITE-ProRule" id="PRU10141"/>
    </source>
</evidence>
<dbReference type="EMBL" id="JAWXXX010000001">
    <property type="protein sequence ID" value="MDX5892451.1"/>
    <property type="molecule type" value="Genomic_DNA"/>
</dbReference>
<evidence type="ECO:0000313" key="13">
    <source>
        <dbReference type="EMBL" id="AHY47812.1"/>
    </source>
</evidence>
<feature type="domain" description="Protein kinase" evidence="12">
    <location>
        <begin position="26"/>
        <end position="286"/>
    </location>
</feature>
<keyword evidence="11" id="KW-0472">Membrane</keyword>
<dbReference type="Gene3D" id="3.30.10.20">
    <property type="match status" value="1"/>
</dbReference>
<evidence type="ECO:0000313" key="15">
    <source>
        <dbReference type="Proteomes" id="UP000025229"/>
    </source>
</evidence>
<evidence type="ECO:0000259" key="12">
    <source>
        <dbReference type="PROSITE" id="PS50011"/>
    </source>
</evidence>
<dbReference type="HOGENOM" id="CLU_000288_63_44_11"/>
<dbReference type="PROSITE" id="PS00108">
    <property type="entry name" value="PROTEIN_KINASE_ST"/>
    <property type="match status" value="1"/>
</dbReference>
<keyword evidence="5 10" id="KW-0547">Nucleotide-binding</keyword>
<dbReference type="EC" id="2.7.11.1" evidence="1"/>
<evidence type="ECO:0000256" key="7">
    <source>
        <dbReference type="ARBA" id="ARBA00022840"/>
    </source>
</evidence>
<reference evidence="14" key="2">
    <citation type="submission" date="2023-11" db="EMBL/GenBank/DDBJ databases">
        <title>MicrobeMod: A computational toolkit for identifying prokaryotic methylation and restriction-modification with nanopore sequencing.</title>
        <authorList>
            <person name="Crits-Christoph A."/>
            <person name="Kang S.C."/>
            <person name="Lee H."/>
            <person name="Ostrov N."/>
        </authorList>
    </citation>
    <scope>NUCLEOTIDE SEQUENCE</scope>
    <source>
        <strain evidence="14">ATCC 51242</strain>
    </source>
</reference>
<dbReference type="EMBL" id="CP007514">
    <property type="protein sequence ID" value="AHY47812.1"/>
    <property type="molecule type" value="Genomic_DNA"/>
</dbReference>
<keyword evidence="15" id="KW-1185">Reference proteome</keyword>
<evidence type="ECO:0000256" key="1">
    <source>
        <dbReference type="ARBA" id="ARBA00012513"/>
    </source>
</evidence>
<protein>
    <recommendedName>
        <fullName evidence="1">non-specific serine/threonine protein kinase</fullName>
        <ecNumber evidence="1">2.7.11.1</ecNumber>
    </recommendedName>
</protein>
<dbReference type="PROSITE" id="PS50011">
    <property type="entry name" value="PROTEIN_KINASE_DOM"/>
    <property type="match status" value="1"/>
</dbReference>
<dbReference type="KEGG" id="rrd:RradSPS_2529"/>
<dbReference type="eggNOG" id="COG0515">
    <property type="taxonomic scope" value="Bacteria"/>
</dbReference>
<dbReference type="GO" id="GO:0004674">
    <property type="term" value="F:protein serine/threonine kinase activity"/>
    <property type="evidence" value="ECO:0007669"/>
    <property type="project" value="UniProtKB-KW"/>
</dbReference>
<proteinExistence type="predicted"/>
<keyword evidence="2" id="KW-0723">Serine/threonine-protein kinase</keyword>
<dbReference type="SUPFAM" id="SSF56112">
    <property type="entry name" value="Protein kinase-like (PK-like)"/>
    <property type="match status" value="1"/>
</dbReference>
<dbReference type="FunFam" id="3.30.200.20:FF:000035">
    <property type="entry name" value="Serine/threonine protein kinase Stk1"/>
    <property type="match status" value="1"/>
</dbReference>
<keyword evidence="6 13" id="KW-0418">Kinase</keyword>
<evidence type="ECO:0000256" key="4">
    <source>
        <dbReference type="ARBA" id="ARBA00022737"/>
    </source>
</evidence>
<name>A0A023X5R0_RUBRA</name>